<dbReference type="EMBL" id="BMQD01000002">
    <property type="protein sequence ID" value="GGK52936.1"/>
    <property type="molecule type" value="Genomic_DNA"/>
</dbReference>
<proteinExistence type="predicted"/>
<feature type="transmembrane region" description="Helical" evidence="1">
    <location>
        <begin position="45"/>
        <end position="67"/>
    </location>
</feature>
<dbReference type="AlphaFoldDB" id="A0AA37BD15"/>
<keyword evidence="1" id="KW-0472">Membrane</keyword>
<feature type="transmembrane region" description="Helical" evidence="1">
    <location>
        <begin position="79"/>
        <end position="97"/>
    </location>
</feature>
<reference evidence="2" key="1">
    <citation type="journal article" date="2014" name="Int. J. Syst. Evol. Microbiol.">
        <title>Complete genome sequence of Corynebacterium casei LMG S-19264T (=DSM 44701T), isolated from a smear-ripened cheese.</title>
        <authorList>
            <consortium name="US DOE Joint Genome Institute (JGI-PGF)"/>
            <person name="Walter F."/>
            <person name="Albersmeier A."/>
            <person name="Kalinowski J."/>
            <person name="Ruckert C."/>
        </authorList>
    </citation>
    <scope>NUCLEOTIDE SEQUENCE</scope>
    <source>
        <strain evidence="2">JCM 3093</strain>
    </source>
</reference>
<evidence type="ECO:0000313" key="2">
    <source>
        <dbReference type="EMBL" id="GGK52936.1"/>
    </source>
</evidence>
<keyword evidence="1" id="KW-1133">Transmembrane helix</keyword>
<comment type="caution">
    <text evidence="2">The sequence shown here is derived from an EMBL/GenBank/DDBJ whole genome shotgun (WGS) entry which is preliminary data.</text>
</comment>
<evidence type="ECO:0008006" key="4">
    <source>
        <dbReference type="Google" id="ProtNLM"/>
    </source>
</evidence>
<dbReference type="Proteomes" id="UP000627984">
    <property type="component" value="Unassembled WGS sequence"/>
</dbReference>
<organism evidence="2 3">
    <name type="scientific">Planomonospora parontospora</name>
    <dbReference type="NCBI Taxonomy" id="58119"/>
    <lineage>
        <taxon>Bacteria</taxon>
        <taxon>Bacillati</taxon>
        <taxon>Actinomycetota</taxon>
        <taxon>Actinomycetes</taxon>
        <taxon>Streptosporangiales</taxon>
        <taxon>Streptosporangiaceae</taxon>
        <taxon>Planomonospora</taxon>
    </lineage>
</organism>
<feature type="transmembrane region" description="Helical" evidence="1">
    <location>
        <begin position="103"/>
        <end position="123"/>
    </location>
</feature>
<evidence type="ECO:0000313" key="3">
    <source>
        <dbReference type="Proteomes" id="UP000627984"/>
    </source>
</evidence>
<sequence length="138" mass="14619">MGWRSATPYQSGSREMRIIRRALRGALAFACATGAALALTGTEVFFRSVLVLLFLLLTPAVALIGVLRDRNPLRVITTGIAASVATNTLLAIAMLSFDAWSPRAGVATIAVVGAFLWVLRTLYRGDGGLRAEQGARSG</sequence>
<reference evidence="2" key="2">
    <citation type="submission" date="2022-09" db="EMBL/GenBank/DDBJ databases">
        <authorList>
            <person name="Sun Q."/>
            <person name="Ohkuma M."/>
        </authorList>
    </citation>
    <scope>NUCLEOTIDE SEQUENCE</scope>
    <source>
        <strain evidence="2">JCM 3093</strain>
    </source>
</reference>
<feature type="transmembrane region" description="Helical" evidence="1">
    <location>
        <begin position="21"/>
        <end position="39"/>
    </location>
</feature>
<evidence type="ECO:0000256" key="1">
    <source>
        <dbReference type="SAM" id="Phobius"/>
    </source>
</evidence>
<accession>A0AA37BD15</accession>
<name>A0AA37BD15_9ACTN</name>
<gene>
    <name evidence="2" type="ORF">GCM10010126_10600</name>
</gene>
<protein>
    <recommendedName>
        <fullName evidence="4">DUF1616 domain-containing protein</fullName>
    </recommendedName>
</protein>
<keyword evidence="1" id="KW-0812">Transmembrane</keyword>